<evidence type="ECO:0000256" key="8">
    <source>
        <dbReference type="ARBA" id="ARBA00022960"/>
    </source>
</evidence>
<accession>A0A3B0RZS0</accession>
<keyword evidence="6 13" id="KW-0812">Transmembrane</keyword>
<dbReference type="GO" id="GO:0009002">
    <property type="term" value="F:serine-type D-Ala-D-Ala carboxypeptidase activity"/>
    <property type="evidence" value="ECO:0007669"/>
    <property type="project" value="UniProtKB-EC"/>
</dbReference>
<evidence type="ECO:0000256" key="7">
    <source>
        <dbReference type="ARBA" id="ARBA00022801"/>
    </source>
</evidence>
<dbReference type="Gene3D" id="3.40.710.10">
    <property type="entry name" value="DD-peptidase/beta-lactamase superfamily"/>
    <property type="match status" value="1"/>
</dbReference>
<reference evidence="16" key="1">
    <citation type="submission" date="2018-06" db="EMBL/GenBank/DDBJ databases">
        <authorList>
            <person name="Zhirakovskaya E."/>
        </authorList>
    </citation>
    <scope>NUCLEOTIDE SEQUENCE</scope>
</reference>
<dbReference type="Pfam" id="PF03717">
    <property type="entry name" value="PBP_dimer"/>
    <property type="match status" value="1"/>
</dbReference>
<dbReference type="GO" id="GO:0071972">
    <property type="term" value="F:peptidoglycan L,D-transpeptidase activity"/>
    <property type="evidence" value="ECO:0007669"/>
    <property type="project" value="TreeGrafter"/>
</dbReference>
<keyword evidence="4" id="KW-0997">Cell inner membrane</keyword>
<evidence type="ECO:0000256" key="5">
    <source>
        <dbReference type="ARBA" id="ARBA00022670"/>
    </source>
</evidence>
<keyword evidence="11 13" id="KW-0472">Membrane</keyword>
<dbReference type="GO" id="GO:0005886">
    <property type="term" value="C:plasma membrane"/>
    <property type="evidence" value="ECO:0007669"/>
    <property type="project" value="UniProtKB-SubCell"/>
</dbReference>
<dbReference type="PANTHER" id="PTHR30627:SF2">
    <property type="entry name" value="PEPTIDOGLYCAN D,D-TRANSPEPTIDASE MRDA"/>
    <property type="match status" value="1"/>
</dbReference>
<dbReference type="InterPro" id="IPR001460">
    <property type="entry name" value="PCN-bd_Tpept"/>
</dbReference>
<evidence type="ECO:0000256" key="1">
    <source>
        <dbReference type="ARBA" id="ARBA00004167"/>
    </source>
</evidence>
<dbReference type="NCBIfam" id="TIGR03423">
    <property type="entry name" value="pbp2_mrdA"/>
    <property type="match status" value="1"/>
</dbReference>
<dbReference type="GO" id="GO:0009252">
    <property type="term" value="P:peptidoglycan biosynthetic process"/>
    <property type="evidence" value="ECO:0007669"/>
    <property type="project" value="UniProtKB-KW"/>
</dbReference>
<keyword evidence="5" id="KW-0645">Protease</keyword>
<keyword evidence="7 16" id="KW-0378">Hydrolase</keyword>
<dbReference type="EC" id="3.4.16.4" evidence="16"/>
<organism evidence="16">
    <name type="scientific">hydrothermal vent metagenome</name>
    <dbReference type="NCBI Taxonomy" id="652676"/>
    <lineage>
        <taxon>unclassified sequences</taxon>
        <taxon>metagenomes</taxon>
        <taxon>ecological metagenomes</taxon>
    </lineage>
</organism>
<evidence type="ECO:0000256" key="3">
    <source>
        <dbReference type="ARBA" id="ARBA00022475"/>
    </source>
</evidence>
<dbReference type="AlphaFoldDB" id="A0A3B0RZS0"/>
<comment type="subcellular location">
    <subcellularLocation>
        <location evidence="2">Cell membrane</location>
    </subcellularLocation>
    <subcellularLocation>
        <location evidence="1">Membrane</location>
        <topology evidence="1">Single-pass membrane protein</topology>
    </subcellularLocation>
</comment>
<evidence type="ECO:0000256" key="11">
    <source>
        <dbReference type="ARBA" id="ARBA00023136"/>
    </source>
</evidence>
<keyword evidence="9" id="KW-0573">Peptidoglycan synthesis</keyword>
<keyword evidence="10 13" id="KW-1133">Transmembrane helix</keyword>
<dbReference type="InterPro" id="IPR012338">
    <property type="entry name" value="Beta-lactam/transpept-like"/>
</dbReference>
<keyword evidence="3" id="KW-1003">Cell membrane</keyword>
<dbReference type="Gene3D" id="3.90.1310.10">
    <property type="entry name" value="Penicillin-binding protein 2a (Domain 2)"/>
    <property type="match status" value="1"/>
</dbReference>
<gene>
    <name evidence="16" type="ORF">MNBD_ALPHA02-2507</name>
</gene>
<evidence type="ECO:0000256" key="2">
    <source>
        <dbReference type="ARBA" id="ARBA00004236"/>
    </source>
</evidence>
<keyword evidence="16" id="KW-0121">Carboxypeptidase</keyword>
<keyword evidence="12" id="KW-0961">Cell wall biogenesis/degradation</keyword>
<dbReference type="FunFam" id="3.40.710.10:FF:000024">
    <property type="entry name" value="Penicillin-binding protein 2"/>
    <property type="match status" value="1"/>
</dbReference>
<protein>
    <submittedName>
        <fullName evidence="16">Peptidoglycan D,D-transpeptidase MrdA</fullName>
        <ecNumber evidence="16">3.4.16.4</ecNumber>
    </submittedName>
</protein>
<evidence type="ECO:0000256" key="13">
    <source>
        <dbReference type="SAM" id="Phobius"/>
    </source>
</evidence>
<feature type="transmembrane region" description="Helical" evidence="13">
    <location>
        <begin position="17"/>
        <end position="37"/>
    </location>
</feature>
<dbReference type="PANTHER" id="PTHR30627">
    <property type="entry name" value="PEPTIDOGLYCAN D,D-TRANSPEPTIDASE"/>
    <property type="match status" value="1"/>
</dbReference>
<feature type="domain" description="Penicillin-binding protein dimerisation" evidence="15">
    <location>
        <begin position="61"/>
        <end position="230"/>
    </location>
</feature>
<evidence type="ECO:0000256" key="4">
    <source>
        <dbReference type="ARBA" id="ARBA00022519"/>
    </source>
</evidence>
<dbReference type="Gene3D" id="3.30.1390.30">
    <property type="entry name" value="Penicillin-binding protein 2a, domain 3"/>
    <property type="match status" value="1"/>
</dbReference>
<name>A0A3B0RZS0_9ZZZZ</name>
<dbReference type="InterPro" id="IPR005311">
    <property type="entry name" value="PBP_dimer"/>
</dbReference>
<dbReference type="GO" id="GO:0008360">
    <property type="term" value="P:regulation of cell shape"/>
    <property type="evidence" value="ECO:0007669"/>
    <property type="project" value="UniProtKB-KW"/>
</dbReference>
<dbReference type="GO" id="GO:0071555">
    <property type="term" value="P:cell wall organization"/>
    <property type="evidence" value="ECO:0007669"/>
    <property type="project" value="UniProtKB-KW"/>
</dbReference>
<dbReference type="InterPro" id="IPR036138">
    <property type="entry name" value="PBP_dimer_sf"/>
</dbReference>
<keyword evidence="8" id="KW-0133">Cell shape</keyword>
<feature type="domain" description="Penicillin-binding protein transpeptidase" evidence="14">
    <location>
        <begin position="263"/>
        <end position="597"/>
    </location>
</feature>
<evidence type="ECO:0000256" key="6">
    <source>
        <dbReference type="ARBA" id="ARBA00022692"/>
    </source>
</evidence>
<dbReference type="EMBL" id="UOED01000118">
    <property type="protein sequence ID" value="VAV97489.1"/>
    <property type="molecule type" value="Genomic_DNA"/>
</dbReference>
<evidence type="ECO:0000259" key="15">
    <source>
        <dbReference type="Pfam" id="PF03717"/>
    </source>
</evidence>
<evidence type="ECO:0000259" key="14">
    <source>
        <dbReference type="Pfam" id="PF00905"/>
    </source>
</evidence>
<evidence type="ECO:0000256" key="10">
    <source>
        <dbReference type="ARBA" id="ARBA00022989"/>
    </source>
</evidence>
<dbReference type="GO" id="GO:0006508">
    <property type="term" value="P:proteolysis"/>
    <property type="evidence" value="ECO:0007669"/>
    <property type="project" value="UniProtKB-KW"/>
</dbReference>
<dbReference type="SUPFAM" id="SSF56601">
    <property type="entry name" value="beta-lactamase/transpeptidase-like"/>
    <property type="match status" value="1"/>
</dbReference>
<sequence>MVTSPDDLKYKLFTRRAGLVSAGMLVLTSGLVGRLYFLQVVGQNQYKLLADKNRISLRLLAPERGRILDRNGHGIAINRTDYRVNIIPEQTEDVEATLAALKSFLPISERRKRRILRAVKRQRAFLPVTVAENLDWETFARVNINIPDLPGIQPDMGITRYYPEKDLMAHVVGYVSSVNAREIGADPLFELPGFKIGKNGMERVLDQRLRGKAGNSRVEVNVMGRVIRELSRTDSISGDTLNLTIDRDIQKFTADRVRDESAAVVVMDVHSGEILALTSTPAYDPNDFNLGISQKKYDILLHDARKPLINKTVQGEYPPGSTFKMIVALAALEAGVVDEHEKIFCNSKFEIGNTTKYCWKRQGHGFVNMVEAIAGSCDVYFYTIAVRVGIDRIHDMAARFGLGERFDIDIPGEKKGLNPSKGWKMANRGSRWQGGDTANVGIGQGDVLVTPLQLCVMISRLVNGGMAVNPEILFPQEGESVETPESIPLSRKNIEIVLKGMAAVINKPYGVAYAQRMKKPGMSFGGKTGSAQVRRITKAERDVRIRKNEEKPWRERDHALFVGYGPIENPRYAVSVIVEHGGGGSKKAAPIAKDVLEFMFTRDKLPAHSQTHKEDNV</sequence>
<dbReference type="InterPro" id="IPR050515">
    <property type="entry name" value="Beta-lactam/transpept"/>
</dbReference>
<evidence type="ECO:0000256" key="9">
    <source>
        <dbReference type="ARBA" id="ARBA00022984"/>
    </source>
</evidence>
<evidence type="ECO:0000256" key="12">
    <source>
        <dbReference type="ARBA" id="ARBA00023316"/>
    </source>
</evidence>
<dbReference type="SUPFAM" id="SSF56519">
    <property type="entry name" value="Penicillin binding protein dimerisation domain"/>
    <property type="match status" value="1"/>
</dbReference>
<dbReference type="GO" id="GO:0008658">
    <property type="term" value="F:penicillin binding"/>
    <property type="evidence" value="ECO:0007669"/>
    <property type="project" value="InterPro"/>
</dbReference>
<proteinExistence type="predicted"/>
<dbReference type="Pfam" id="PF00905">
    <property type="entry name" value="Transpeptidase"/>
    <property type="match status" value="1"/>
</dbReference>
<evidence type="ECO:0000313" key="16">
    <source>
        <dbReference type="EMBL" id="VAV97489.1"/>
    </source>
</evidence>
<dbReference type="InterPro" id="IPR017790">
    <property type="entry name" value="Penicillin-binding_protein_2"/>
</dbReference>